<dbReference type="Pfam" id="PF23240">
    <property type="entry name" value="HAT_PRP39_N"/>
    <property type="match status" value="1"/>
</dbReference>
<name>A0A1J1J8R3_9DIPT</name>
<reference evidence="11 12" key="1">
    <citation type="submission" date="2015-04" db="EMBL/GenBank/DDBJ databases">
        <authorList>
            <person name="Syromyatnikov M.Y."/>
            <person name="Popov V.N."/>
        </authorList>
    </citation>
    <scope>NUCLEOTIDE SEQUENCE [LARGE SCALE GENOMIC DNA]</scope>
</reference>
<evidence type="ECO:0000313" key="12">
    <source>
        <dbReference type="Proteomes" id="UP000183832"/>
    </source>
</evidence>
<dbReference type="GO" id="GO:0006397">
    <property type="term" value="P:mRNA processing"/>
    <property type="evidence" value="ECO:0007669"/>
    <property type="project" value="UniProtKB-KW"/>
</dbReference>
<keyword evidence="3" id="KW-0677">Repeat</keyword>
<dbReference type="GO" id="GO:0005634">
    <property type="term" value="C:nucleus"/>
    <property type="evidence" value="ECO:0007669"/>
    <property type="project" value="UniProtKB-SubCell"/>
</dbReference>
<feature type="region of interest" description="Disordered" evidence="9">
    <location>
        <begin position="770"/>
        <end position="804"/>
    </location>
</feature>
<feature type="region of interest" description="Disordered" evidence="9">
    <location>
        <begin position="533"/>
        <end position="594"/>
    </location>
</feature>
<evidence type="ECO:0000256" key="3">
    <source>
        <dbReference type="ARBA" id="ARBA00022737"/>
    </source>
</evidence>
<evidence type="ECO:0000256" key="5">
    <source>
        <dbReference type="ARBA" id="ARBA00023187"/>
    </source>
</evidence>
<dbReference type="Gene3D" id="3.30.70.330">
    <property type="match status" value="2"/>
</dbReference>
<feature type="coiled-coil region" evidence="8">
    <location>
        <begin position="94"/>
        <end position="121"/>
    </location>
</feature>
<dbReference type="Gene3D" id="1.25.40.10">
    <property type="entry name" value="Tetratricopeptide repeat domain"/>
    <property type="match status" value="2"/>
</dbReference>
<evidence type="ECO:0000256" key="1">
    <source>
        <dbReference type="ARBA" id="ARBA00004123"/>
    </source>
</evidence>
<dbReference type="EMBL" id="CVRI01000070">
    <property type="protein sequence ID" value="CRL07305.1"/>
    <property type="molecule type" value="Genomic_DNA"/>
</dbReference>
<dbReference type="InterPro" id="IPR012677">
    <property type="entry name" value="Nucleotide-bd_a/b_plait_sf"/>
</dbReference>
<dbReference type="GO" id="GO:0003723">
    <property type="term" value="F:RNA binding"/>
    <property type="evidence" value="ECO:0007669"/>
    <property type="project" value="UniProtKB-UniRule"/>
</dbReference>
<dbReference type="OrthoDB" id="360390at2759"/>
<keyword evidence="6" id="KW-0539">Nucleus</keyword>
<proteinExistence type="predicted"/>
<feature type="compositionally biased region" description="Basic residues" evidence="9">
    <location>
        <begin position="533"/>
        <end position="542"/>
    </location>
</feature>
<dbReference type="SUPFAM" id="SSF54928">
    <property type="entry name" value="RNA-binding domain, RBD"/>
    <property type="match status" value="1"/>
</dbReference>
<dbReference type="STRING" id="568069.A0A1J1J8R3"/>
<dbReference type="InterPro" id="IPR008669">
    <property type="entry name" value="LSM_interact"/>
</dbReference>
<evidence type="ECO:0000313" key="11">
    <source>
        <dbReference type="EMBL" id="CRL07305.1"/>
    </source>
</evidence>
<dbReference type="Proteomes" id="UP000183832">
    <property type="component" value="Unassembled WGS sequence"/>
</dbReference>
<dbReference type="PANTHER" id="PTHR17204">
    <property type="entry name" value="PRE-MRNA PROCESSING PROTEIN PRP39-RELATED"/>
    <property type="match status" value="1"/>
</dbReference>
<evidence type="ECO:0000256" key="6">
    <source>
        <dbReference type="ARBA" id="ARBA00023242"/>
    </source>
</evidence>
<feature type="domain" description="RRM" evidence="10">
    <location>
        <begin position="694"/>
        <end position="771"/>
    </location>
</feature>
<feature type="compositionally biased region" description="Acidic residues" evidence="9">
    <location>
        <begin position="1"/>
        <end position="31"/>
    </location>
</feature>
<accession>A0A1J1J8R3</accession>
<feature type="compositionally biased region" description="Polar residues" evidence="9">
    <location>
        <begin position="817"/>
        <end position="827"/>
    </location>
</feature>
<keyword evidence="5" id="KW-0508">mRNA splicing</keyword>
<dbReference type="InterPro" id="IPR003107">
    <property type="entry name" value="HAT"/>
</dbReference>
<feature type="compositionally biased region" description="Polar residues" evidence="9">
    <location>
        <begin position="780"/>
        <end position="792"/>
    </location>
</feature>
<feature type="region of interest" description="Disordered" evidence="9">
    <location>
        <begin position="1"/>
        <end position="32"/>
    </location>
</feature>
<evidence type="ECO:0000256" key="7">
    <source>
        <dbReference type="PROSITE-ProRule" id="PRU00176"/>
    </source>
</evidence>
<dbReference type="InterPro" id="IPR011990">
    <property type="entry name" value="TPR-like_helical_dom_sf"/>
</dbReference>
<feature type="compositionally biased region" description="Basic and acidic residues" evidence="9">
    <location>
        <begin position="543"/>
        <end position="594"/>
    </location>
</feature>
<dbReference type="Pfam" id="PF05391">
    <property type="entry name" value="Lsm_interact"/>
    <property type="match status" value="1"/>
</dbReference>
<gene>
    <name evidence="11" type="ORF">CLUMA_CG020283</name>
</gene>
<keyword evidence="12" id="KW-1185">Reference proteome</keyword>
<dbReference type="SMART" id="SM00386">
    <property type="entry name" value="HAT"/>
    <property type="match status" value="7"/>
</dbReference>
<dbReference type="PROSITE" id="PS50102">
    <property type="entry name" value="RRM"/>
    <property type="match status" value="2"/>
</dbReference>
<evidence type="ECO:0000256" key="9">
    <source>
        <dbReference type="SAM" id="MobiDB-lite"/>
    </source>
</evidence>
<feature type="domain" description="RRM" evidence="10">
    <location>
        <begin position="601"/>
        <end position="676"/>
    </location>
</feature>
<dbReference type="InterPro" id="IPR000504">
    <property type="entry name" value="RRM_dom"/>
</dbReference>
<dbReference type="SMART" id="SM00360">
    <property type="entry name" value="RRM"/>
    <property type="match status" value="2"/>
</dbReference>
<sequence length="838" mass="97526">MSEDESMEDSIVEEEEEEEEEEDDSSSESFDEELKLTKNFVDALARIELNKSNYDDYVLLVDIAHDLTDLDKIRQSIELFSQAFPLSPEIWLRYLKVEAAVAQSEEEIDELQNLFERALNDYYSVDVALEYAILASRCNNTKAREIWEQLLPAYGYEYSKGRLMWAAWRDDYIRREPDSPEKLKKIIKRFKEELLLPLNQIQLSYNEFREFIEKCQSMLPNFDRDSIDSEFKTTKTILQKVMPFEQKLSHLEAKSHQERVDIFKTYINECAEELEEEYVQVLYERMITACCLNESVWKEYLSYIQNRSKDWTPMDSNKSKIFRQSDMDIVTRGLRNCSWSADLYIEKMRIFEQNKKSRQDIQSILETACAIQYNNAEPVVKVWLEYLSYLVRVTNFQDNDEKEVLRKNFNLAWNTLGWQYGNLADCECEILKFWGRVEYEKFEDGNQGKQLWNTVMESNDNYTKTGLWLEFVAMEQKFRGTEGARLIYKRASKVPDLNDMSTLIYSWIRFERCFGSLSHIRFCQETCEKMLRQNRKKHQSGKRKVEAKKDGKRKAEDDSQHQNKKMKEATSVSKEEFKKMSISKPKESNENGDIDLSKDNVRVFFSNLDYNVTTDDLKEAFPEITIISFNVITTGKGKSRGFGYAELSSEEDVKKALSMDRRMLAGRPVFISRCERDKTSRESGFKYSSTLEPNKVFVKGISFEASNEDLKKLFGEFGTIKDVRIVTNKAGKSKGIAYIVYDNDKSASTAVMKLDQKEFMDRVLSVAISAPPPVDKHPQAKTNVSSFSGSRKATQKTEQKSRISFIPASVQKASAADTKTLSSTPAMSNDDFRKMIMK</sequence>
<evidence type="ECO:0000259" key="10">
    <source>
        <dbReference type="PROSITE" id="PS50102"/>
    </source>
</evidence>
<evidence type="ECO:0000256" key="4">
    <source>
        <dbReference type="ARBA" id="ARBA00022884"/>
    </source>
</evidence>
<feature type="region of interest" description="Disordered" evidence="9">
    <location>
        <begin position="816"/>
        <end position="838"/>
    </location>
</feature>
<comment type="subcellular location">
    <subcellularLocation>
        <location evidence="1">Nucleus</location>
    </subcellularLocation>
</comment>
<dbReference type="Pfam" id="PF00076">
    <property type="entry name" value="RRM_1"/>
    <property type="match status" value="2"/>
</dbReference>
<evidence type="ECO:0000256" key="8">
    <source>
        <dbReference type="SAM" id="Coils"/>
    </source>
</evidence>
<dbReference type="SUPFAM" id="SSF48452">
    <property type="entry name" value="TPR-like"/>
    <property type="match status" value="1"/>
</dbReference>
<keyword evidence="4 7" id="KW-0694">RNA-binding</keyword>
<dbReference type="GO" id="GO:0008380">
    <property type="term" value="P:RNA splicing"/>
    <property type="evidence" value="ECO:0007669"/>
    <property type="project" value="UniProtKB-KW"/>
</dbReference>
<evidence type="ECO:0000256" key="2">
    <source>
        <dbReference type="ARBA" id="ARBA00022664"/>
    </source>
</evidence>
<organism evidence="11 12">
    <name type="scientific">Clunio marinus</name>
    <dbReference type="NCBI Taxonomy" id="568069"/>
    <lineage>
        <taxon>Eukaryota</taxon>
        <taxon>Metazoa</taxon>
        <taxon>Ecdysozoa</taxon>
        <taxon>Arthropoda</taxon>
        <taxon>Hexapoda</taxon>
        <taxon>Insecta</taxon>
        <taxon>Pterygota</taxon>
        <taxon>Neoptera</taxon>
        <taxon>Endopterygota</taxon>
        <taxon>Diptera</taxon>
        <taxon>Nematocera</taxon>
        <taxon>Chironomoidea</taxon>
        <taxon>Chironomidae</taxon>
        <taxon>Clunio</taxon>
    </lineage>
</organism>
<keyword evidence="8" id="KW-0175">Coiled coil</keyword>
<dbReference type="AlphaFoldDB" id="A0A1J1J8R3"/>
<dbReference type="InterPro" id="IPR035979">
    <property type="entry name" value="RBD_domain_sf"/>
</dbReference>
<dbReference type="PANTHER" id="PTHR17204:SF25">
    <property type="entry name" value="RRM DOMAIN-CONTAINING PROTEIN"/>
    <property type="match status" value="1"/>
</dbReference>
<protein>
    <submittedName>
        <fullName evidence="11">CLUMA_CG020283, isoform A</fullName>
    </submittedName>
</protein>
<keyword evidence="2" id="KW-0507">mRNA processing</keyword>